<keyword evidence="1" id="KW-0732">Signal</keyword>
<gene>
    <name evidence="2" type="ORF">CAEBREN_05200</name>
</gene>
<dbReference type="HOGENOM" id="CLU_1595970_0_0_1"/>
<evidence type="ECO:0008006" key="4">
    <source>
        <dbReference type="Google" id="ProtNLM"/>
    </source>
</evidence>
<accession>G0M9N4</accession>
<dbReference type="InParanoid" id="G0M9N4"/>
<feature type="signal peptide" evidence="1">
    <location>
        <begin position="1"/>
        <end position="17"/>
    </location>
</feature>
<dbReference type="AlphaFoldDB" id="G0M9N4"/>
<name>G0M9N4_CAEBE</name>
<evidence type="ECO:0000256" key="1">
    <source>
        <dbReference type="SAM" id="SignalP"/>
    </source>
</evidence>
<sequence length="167" mass="19457">MFKSFILFVMILKIAESGFSREPSFLQCKMEEERFNWCLEDTHNQFPGNPDNTLLLEKALDCIGPLRCNGVLKYQKFLIENELFSRKLKDILKCATVDSVRQAYASCWLLTKDDCDQMLSATPGCEEDKKAIKTYIKVRRFNENRFQKALREESNRFDVEFDEAGGL</sequence>
<evidence type="ECO:0000313" key="3">
    <source>
        <dbReference type="Proteomes" id="UP000008068"/>
    </source>
</evidence>
<feature type="chain" id="PRO_5003402987" description="DUF19 domain-containing protein" evidence="1">
    <location>
        <begin position="18"/>
        <end position="167"/>
    </location>
</feature>
<dbReference type="Proteomes" id="UP000008068">
    <property type="component" value="Unassembled WGS sequence"/>
</dbReference>
<dbReference type="EMBL" id="GL379787">
    <property type="protein sequence ID" value="EGT30849.1"/>
    <property type="molecule type" value="Genomic_DNA"/>
</dbReference>
<proteinExistence type="predicted"/>
<protein>
    <recommendedName>
        <fullName evidence="4">DUF19 domain-containing protein</fullName>
    </recommendedName>
</protein>
<evidence type="ECO:0000313" key="2">
    <source>
        <dbReference type="EMBL" id="EGT30849.1"/>
    </source>
</evidence>
<keyword evidence="3" id="KW-1185">Reference proteome</keyword>
<organism evidence="3">
    <name type="scientific">Caenorhabditis brenneri</name>
    <name type="common">Nematode worm</name>
    <dbReference type="NCBI Taxonomy" id="135651"/>
    <lineage>
        <taxon>Eukaryota</taxon>
        <taxon>Metazoa</taxon>
        <taxon>Ecdysozoa</taxon>
        <taxon>Nematoda</taxon>
        <taxon>Chromadorea</taxon>
        <taxon>Rhabditida</taxon>
        <taxon>Rhabditina</taxon>
        <taxon>Rhabditomorpha</taxon>
        <taxon>Rhabditoidea</taxon>
        <taxon>Rhabditidae</taxon>
        <taxon>Peloderinae</taxon>
        <taxon>Caenorhabditis</taxon>
    </lineage>
</organism>
<reference evidence="3" key="1">
    <citation type="submission" date="2011-07" db="EMBL/GenBank/DDBJ databases">
        <authorList>
            <consortium name="Caenorhabditis brenneri Sequencing and Analysis Consortium"/>
            <person name="Wilson R.K."/>
        </authorList>
    </citation>
    <scope>NUCLEOTIDE SEQUENCE [LARGE SCALE GENOMIC DNA]</scope>
    <source>
        <strain evidence="3">PB2801</strain>
    </source>
</reference>